<organism evidence="7">
    <name type="scientific">Physcomitrium patens</name>
    <name type="common">Spreading-leaved earth moss</name>
    <name type="synonym">Physcomitrella patens</name>
    <dbReference type="NCBI Taxonomy" id="3218"/>
    <lineage>
        <taxon>Eukaryota</taxon>
        <taxon>Viridiplantae</taxon>
        <taxon>Streptophyta</taxon>
        <taxon>Embryophyta</taxon>
        <taxon>Bryophyta</taxon>
        <taxon>Bryophytina</taxon>
        <taxon>Bryopsida</taxon>
        <taxon>Funariidae</taxon>
        <taxon>Funariales</taxon>
        <taxon>Funariaceae</taxon>
        <taxon>Physcomitrium</taxon>
    </lineage>
</organism>
<name>A0A2K1K1H0_PHYPA</name>
<dbReference type="EnsemblPlants" id="Pp3c9_940V3.5">
    <property type="protein sequence ID" value="PAC:32914278.CDS.1"/>
    <property type="gene ID" value="Pp3c9_940"/>
</dbReference>
<evidence type="ECO:0000313" key="7">
    <source>
        <dbReference type="EMBL" id="PNR47622.1"/>
    </source>
</evidence>
<feature type="signal peptide" evidence="6">
    <location>
        <begin position="1"/>
        <end position="27"/>
    </location>
</feature>
<dbReference type="EnsemblPlants" id="Pp3c9_940V3.2">
    <property type="protein sequence ID" value="PAC:32914275.CDS.1"/>
    <property type="gene ID" value="Pp3c9_940"/>
</dbReference>
<evidence type="ECO:0008006" key="10">
    <source>
        <dbReference type="Google" id="ProtNLM"/>
    </source>
</evidence>
<reference evidence="7 9" key="1">
    <citation type="journal article" date="2008" name="Science">
        <title>The Physcomitrella genome reveals evolutionary insights into the conquest of land by plants.</title>
        <authorList>
            <person name="Rensing S."/>
            <person name="Lang D."/>
            <person name="Zimmer A."/>
            <person name="Terry A."/>
            <person name="Salamov A."/>
            <person name="Shapiro H."/>
            <person name="Nishiyama T."/>
            <person name="Perroud P.-F."/>
            <person name="Lindquist E."/>
            <person name="Kamisugi Y."/>
            <person name="Tanahashi T."/>
            <person name="Sakakibara K."/>
            <person name="Fujita T."/>
            <person name="Oishi K."/>
            <person name="Shin-I T."/>
            <person name="Kuroki Y."/>
            <person name="Toyoda A."/>
            <person name="Suzuki Y."/>
            <person name="Hashimoto A."/>
            <person name="Yamaguchi K."/>
            <person name="Sugano A."/>
            <person name="Kohara Y."/>
            <person name="Fujiyama A."/>
            <person name="Anterola A."/>
            <person name="Aoki S."/>
            <person name="Ashton N."/>
            <person name="Barbazuk W.B."/>
            <person name="Barker E."/>
            <person name="Bennetzen J."/>
            <person name="Bezanilla M."/>
            <person name="Blankenship R."/>
            <person name="Cho S.H."/>
            <person name="Dutcher S."/>
            <person name="Estelle M."/>
            <person name="Fawcett J.A."/>
            <person name="Gundlach H."/>
            <person name="Hanada K."/>
            <person name="Heyl A."/>
            <person name="Hicks K.A."/>
            <person name="Hugh J."/>
            <person name="Lohr M."/>
            <person name="Mayer K."/>
            <person name="Melkozernov A."/>
            <person name="Murata T."/>
            <person name="Nelson D."/>
            <person name="Pils B."/>
            <person name="Prigge M."/>
            <person name="Reiss B."/>
            <person name="Renner T."/>
            <person name="Rombauts S."/>
            <person name="Rushton P."/>
            <person name="Sanderfoot A."/>
            <person name="Schween G."/>
            <person name="Shiu S.-H."/>
            <person name="Stueber K."/>
            <person name="Theodoulou F.L."/>
            <person name="Tu H."/>
            <person name="Van de Peer Y."/>
            <person name="Verrier P.J."/>
            <person name="Waters E."/>
            <person name="Wood A."/>
            <person name="Yang L."/>
            <person name="Cove D."/>
            <person name="Cuming A."/>
            <person name="Hasebe M."/>
            <person name="Lucas S."/>
            <person name="Mishler D.B."/>
            <person name="Reski R."/>
            <person name="Grigoriev I."/>
            <person name="Quatrano R.S."/>
            <person name="Boore J.L."/>
        </authorList>
    </citation>
    <scope>NUCLEOTIDE SEQUENCE [LARGE SCALE GENOMIC DNA]</scope>
    <source>
        <strain evidence="8 9">cv. Gransden 2004</strain>
    </source>
</reference>
<dbReference type="EnsemblPlants" id="Pp3c9_940V3.3">
    <property type="protein sequence ID" value="PAC:32914276.CDS.1"/>
    <property type="gene ID" value="Pp3c9_940"/>
</dbReference>
<dbReference type="EMBL" id="ABEU02000009">
    <property type="protein sequence ID" value="PNR47622.1"/>
    <property type="molecule type" value="Genomic_DNA"/>
</dbReference>
<keyword evidence="3" id="KW-0713">Self-incompatibility</keyword>
<dbReference type="Gramene" id="Pp3c9_940V3.2">
    <property type="protein sequence ID" value="PAC:32914275.CDS.1"/>
    <property type="gene ID" value="Pp3c9_940"/>
</dbReference>
<dbReference type="Gramene" id="Pp3c9_940V3.4">
    <property type="protein sequence ID" value="PAC:32914277.CDS.1"/>
    <property type="gene ID" value="Pp3c9_940"/>
</dbReference>
<keyword evidence="9" id="KW-1185">Reference proteome</keyword>
<accession>A0A2K1K1H0</accession>
<feature type="chain" id="PRO_5043158208" description="S-protein homolog" evidence="6">
    <location>
        <begin position="28"/>
        <end position="132"/>
    </location>
</feature>
<comment type="subcellular location">
    <subcellularLocation>
        <location evidence="1">Secreted</location>
    </subcellularLocation>
</comment>
<dbReference type="Gramene" id="Pp3c9_940V3.3">
    <property type="protein sequence ID" value="PAC:32914276.CDS.1"/>
    <property type="gene ID" value="Pp3c9_940"/>
</dbReference>
<keyword evidence="4" id="KW-0964">Secreted</keyword>
<dbReference type="GO" id="GO:0060320">
    <property type="term" value="P:rejection of self pollen"/>
    <property type="evidence" value="ECO:0007669"/>
    <property type="project" value="UniProtKB-KW"/>
</dbReference>
<dbReference type="InParanoid" id="A0A2K1K1H0"/>
<reference evidence="8" key="3">
    <citation type="submission" date="2020-12" db="UniProtKB">
        <authorList>
            <consortium name="EnsemblPlants"/>
        </authorList>
    </citation>
    <scope>IDENTIFICATION</scope>
</reference>
<evidence type="ECO:0000256" key="1">
    <source>
        <dbReference type="ARBA" id="ARBA00004613"/>
    </source>
</evidence>
<keyword evidence="5 6" id="KW-0732">Signal</keyword>
<sequence>MALTCFWNFFPGISLALILLIVVNVDCQTTVGIMSIKNNLPYRTRIQCTSNEETLPFHDSDPGDVFQFNFDCERQLSWTCSFEWEDKDGTFVMWERPDHSGLCDRVCPWKVGEDGLSLLRSGGNTVLIYFWR</sequence>
<dbReference type="Gramene" id="Pp3c9_940V3.1">
    <property type="protein sequence ID" value="PAC:32914274.CDS.1"/>
    <property type="gene ID" value="Pp3c9_940"/>
</dbReference>
<dbReference type="PaxDb" id="3218-PP1S90_82V6.1"/>
<dbReference type="Gramene" id="Pp3c9_940V3.5">
    <property type="protein sequence ID" value="PAC:32914278.CDS.1"/>
    <property type="gene ID" value="Pp3c9_940"/>
</dbReference>
<evidence type="ECO:0000313" key="8">
    <source>
        <dbReference type="EnsemblPlants" id="PAC:32914274.CDS.1"/>
    </source>
</evidence>
<dbReference type="EnsemblPlants" id="Pp3c9_940V3.4">
    <property type="protein sequence ID" value="PAC:32914277.CDS.1"/>
    <property type="gene ID" value="Pp3c9_940"/>
</dbReference>
<proteinExistence type="inferred from homology"/>
<dbReference type="InterPro" id="IPR010264">
    <property type="entry name" value="Self-incomp_S1"/>
</dbReference>
<evidence type="ECO:0000256" key="5">
    <source>
        <dbReference type="ARBA" id="ARBA00022729"/>
    </source>
</evidence>
<dbReference type="GO" id="GO:0005576">
    <property type="term" value="C:extracellular region"/>
    <property type="evidence" value="ECO:0007669"/>
    <property type="project" value="UniProtKB-SubCell"/>
</dbReference>
<evidence type="ECO:0000256" key="3">
    <source>
        <dbReference type="ARBA" id="ARBA00022471"/>
    </source>
</evidence>
<dbReference type="AlphaFoldDB" id="A0A2K1K1H0"/>
<comment type="similarity">
    <text evidence="2">Belongs to the plant self-incompatibility (S1) protein family.</text>
</comment>
<protein>
    <recommendedName>
        <fullName evidence="10">S-protein homolog</fullName>
    </recommendedName>
</protein>
<dbReference type="Proteomes" id="UP000006727">
    <property type="component" value="Chromosome 9"/>
</dbReference>
<evidence type="ECO:0000256" key="2">
    <source>
        <dbReference type="ARBA" id="ARBA00005581"/>
    </source>
</evidence>
<evidence type="ECO:0000256" key="6">
    <source>
        <dbReference type="SAM" id="SignalP"/>
    </source>
</evidence>
<dbReference type="EnsemblPlants" id="Pp3c9_940V3.1">
    <property type="protein sequence ID" value="PAC:32914274.CDS.1"/>
    <property type="gene ID" value="Pp3c9_940"/>
</dbReference>
<gene>
    <name evidence="7" type="ORF">PHYPA_012095</name>
</gene>
<reference evidence="7 9" key="2">
    <citation type="journal article" date="2018" name="Plant J.">
        <title>The Physcomitrella patens chromosome-scale assembly reveals moss genome structure and evolution.</title>
        <authorList>
            <person name="Lang D."/>
            <person name="Ullrich K.K."/>
            <person name="Murat F."/>
            <person name="Fuchs J."/>
            <person name="Jenkins J."/>
            <person name="Haas F.B."/>
            <person name="Piednoel M."/>
            <person name="Gundlach H."/>
            <person name="Van Bel M."/>
            <person name="Meyberg R."/>
            <person name="Vives C."/>
            <person name="Morata J."/>
            <person name="Symeonidi A."/>
            <person name="Hiss M."/>
            <person name="Muchero W."/>
            <person name="Kamisugi Y."/>
            <person name="Saleh O."/>
            <person name="Blanc G."/>
            <person name="Decker E.L."/>
            <person name="van Gessel N."/>
            <person name="Grimwood J."/>
            <person name="Hayes R.D."/>
            <person name="Graham S.W."/>
            <person name="Gunter L.E."/>
            <person name="McDaniel S.F."/>
            <person name="Hoernstein S.N.W."/>
            <person name="Larsson A."/>
            <person name="Li F.W."/>
            <person name="Perroud P.F."/>
            <person name="Phillips J."/>
            <person name="Ranjan P."/>
            <person name="Rokshar D.S."/>
            <person name="Rothfels C.J."/>
            <person name="Schneider L."/>
            <person name="Shu S."/>
            <person name="Stevenson D.W."/>
            <person name="Thummler F."/>
            <person name="Tillich M."/>
            <person name="Villarreal Aguilar J.C."/>
            <person name="Widiez T."/>
            <person name="Wong G.K."/>
            <person name="Wymore A."/>
            <person name="Zhang Y."/>
            <person name="Zimmer A.D."/>
            <person name="Quatrano R.S."/>
            <person name="Mayer K.F.X."/>
            <person name="Goodstein D."/>
            <person name="Casacuberta J.M."/>
            <person name="Vandepoele K."/>
            <person name="Reski R."/>
            <person name="Cuming A.C."/>
            <person name="Tuskan G.A."/>
            <person name="Maumus F."/>
            <person name="Salse J."/>
            <person name="Schmutz J."/>
            <person name="Rensing S.A."/>
        </authorList>
    </citation>
    <scope>NUCLEOTIDE SEQUENCE [LARGE SCALE GENOMIC DNA]</scope>
    <source>
        <strain evidence="8 9">cv. Gransden 2004</strain>
    </source>
</reference>
<evidence type="ECO:0000313" key="9">
    <source>
        <dbReference type="Proteomes" id="UP000006727"/>
    </source>
</evidence>
<dbReference type="Pfam" id="PF05938">
    <property type="entry name" value="Self-incomp_S1"/>
    <property type="match status" value="1"/>
</dbReference>
<evidence type="ECO:0000256" key="4">
    <source>
        <dbReference type="ARBA" id="ARBA00022525"/>
    </source>
</evidence>